<organism evidence="2 3">
    <name type="scientific">Tanacetum coccineum</name>
    <dbReference type="NCBI Taxonomy" id="301880"/>
    <lineage>
        <taxon>Eukaryota</taxon>
        <taxon>Viridiplantae</taxon>
        <taxon>Streptophyta</taxon>
        <taxon>Embryophyta</taxon>
        <taxon>Tracheophyta</taxon>
        <taxon>Spermatophyta</taxon>
        <taxon>Magnoliopsida</taxon>
        <taxon>eudicotyledons</taxon>
        <taxon>Gunneridae</taxon>
        <taxon>Pentapetalae</taxon>
        <taxon>asterids</taxon>
        <taxon>campanulids</taxon>
        <taxon>Asterales</taxon>
        <taxon>Asteraceae</taxon>
        <taxon>Asteroideae</taxon>
        <taxon>Anthemideae</taxon>
        <taxon>Anthemidinae</taxon>
        <taxon>Tanacetum</taxon>
    </lineage>
</organism>
<feature type="compositionally biased region" description="Basic and acidic residues" evidence="1">
    <location>
        <begin position="140"/>
        <end position="155"/>
    </location>
</feature>
<dbReference type="EMBL" id="BQNB010010365">
    <property type="protein sequence ID" value="GJS76287.1"/>
    <property type="molecule type" value="Genomic_DNA"/>
</dbReference>
<sequence length="429" mass="49065">MCRNARLCENEMNEMKNIMKALTPASVKAVEDRCVTYGSNHNSSSCPLTRGANDYPVYHDNFQQFPAKPLCGIYPSNTIPNPRNKVKAITTRSGLVYDGPLPPMPPPYVNPDNEKAKETKVTKDKVQPKSSQSTANVQPRVDHGKGKDKLKDNEKGMNEKEKMMRCLGPGGKIDFPGRDFVVVDFECDYRVPLIFGRPFLRTARVLIDVHGEELVIRDGMERIVFKPDGRQDKESIHVMDILCDDRFKEFVKPKCNDSSSPTSTIVEEFDSLVGEIIKQKEEVKKISDPVARRKFCFTSNLENFRIIHQGRVIHSPQIASVGASLNILPTIILRTLLKWGSSFMTFFNFLRKKSEEFLNHDEIFKDKDLMMNSVYEEGDVTYLEKLLEDLNDDPFSPITPLEFKKEDKKVESLERKIKEDFETKDEPKS</sequence>
<dbReference type="Proteomes" id="UP001151760">
    <property type="component" value="Unassembled WGS sequence"/>
</dbReference>
<reference evidence="2" key="2">
    <citation type="submission" date="2022-01" db="EMBL/GenBank/DDBJ databases">
        <authorList>
            <person name="Yamashiro T."/>
            <person name="Shiraishi A."/>
            <person name="Satake H."/>
            <person name="Nakayama K."/>
        </authorList>
    </citation>
    <scope>NUCLEOTIDE SEQUENCE</scope>
</reference>
<evidence type="ECO:0000256" key="1">
    <source>
        <dbReference type="SAM" id="MobiDB-lite"/>
    </source>
</evidence>
<name>A0ABQ4YHD8_9ASTR</name>
<reference evidence="2" key="1">
    <citation type="journal article" date="2022" name="Int. J. Mol. Sci.">
        <title>Draft Genome of Tanacetum Coccineum: Genomic Comparison of Closely Related Tanacetum-Family Plants.</title>
        <authorList>
            <person name="Yamashiro T."/>
            <person name="Shiraishi A."/>
            <person name="Nakayama K."/>
            <person name="Satake H."/>
        </authorList>
    </citation>
    <scope>NUCLEOTIDE SEQUENCE</scope>
</reference>
<feature type="compositionally biased region" description="Basic and acidic residues" evidence="1">
    <location>
        <begin position="112"/>
        <end position="127"/>
    </location>
</feature>
<keyword evidence="3" id="KW-1185">Reference proteome</keyword>
<gene>
    <name evidence="2" type="ORF">Tco_0726168</name>
</gene>
<evidence type="ECO:0000313" key="3">
    <source>
        <dbReference type="Proteomes" id="UP001151760"/>
    </source>
</evidence>
<accession>A0ABQ4YHD8</accession>
<proteinExistence type="predicted"/>
<feature type="compositionally biased region" description="Pro residues" evidence="1">
    <location>
        <begin position="100"/>
        <end position="109"/>
    </location>
</feature>
<protein>
    <recommendedName>
        <fullName evidence="4">Reverse transcriptase domain-containing protein</fullName>
    </recommendedName>
</protein>
<evidence type="ECO:0008006" key="4">
    <source>
        <dbReference type="Google" id="ProtNLM"/>
    </source>
</evidence>
<feature type="compositionally biased region" description="Polar residues" evidence="1">
    <location>
        <begin position="128"/>
        <end position="137"/>
    </location>
</feature>
<evidence type="ECO:0000313" key="2">
    <source>
        <dbReference type="EMBL" id="GJS76287.1"/>
    </source>
</evidence>
<comment type="caution">
    <text evidence="2">The sequence shown here is derived from an EMBL/GenBank/DDBJ whole genome shotgun (WGS) entry which is preliminary data.</text>
</comment>
<feature type="region of interest" description="Disordered" evidence="1">
    <location>
        <begin position="97"/>
        <end position="155"/>
    </location>
</feature>